<name>A0ABP9RBV1_9PSEU</name>
<protein>
    <recommendedName>
        <fullName evidence="1">PEP-utilising enzyme mobile domain-containing protein</fullName>
    </recommendedName>
</protein>
<sequence>MHHRCAPQDAWSTVNTRENYPGVMSPLGATLWLPVSDLAVNGTFHDFGVLPASEIRIAANPGQATSAVFFGRYTANLNYFRRMCDLMPGTSGAVFEEQIFGTVRTDAPDYSSRRRYPVIAVKAPLLVARLPRRIRRMSARLSGWWRWATSPAGLARPAGVQLRQARLMLEYAMREHVSGTLVAQAVFDKLGGLAERAGEPGLHLELSSGLGQMVEVELVAALHRVARGELGLNGFLADYGFRCAGEVEMSNPSWRERPELVERLVRKYRTAPEAPDRAERREADRRAARHRLLSALSPADRALARILLRVAAVFIPLREEGKAALARAFDGARAASHARSRELVAAGVLDAEDDMFYLTFEEITGTPPADAKGLVAARRELRAAYEKIDVPDFWLGNPEPVTPAARPEERADRLTGIAAASGVVQGPARVVHDADGCDELEPGEILVCRATDPSWASAFHLAAGVVIDIGSASSHGAIVAREMGLPCVINTGRGTAALRTGDLLRVDGTLGEVTVLTRVEGT</sequence>
<dbReference type="PANTHER" id="PTHR43615:SF1">
    <property type="entry name" value="PPDK_N DOMAIN-CONTAINING PROTEIN"/>
    <property type="match status" value="1"/>
</dbReference>
<evidence type="ECO:0000259" key="1">
    <source>
        <dbReference type="Pfam" id="PF00391"/>
    </source>
</evidence>
<dbReference type="InterPro" id="IPR036637">
    <property type="entry name" value="Phosphohistidine_dom_sf"/>
</dbReference>
<comment type="caution">
    <text evidence="2">The sequence shown here is derived from an EMBL/GenBank/DDBJ whole genome shotgun (WGS) entry which is preliminary data.</text>
</comment>
<dbReference type="InterPro" id="IPR008279">
    <property type="entry name" value="PEP-util_enz_mobile_dom"/>
</dbReference>
<accession>A0ABP9RBV1</accession>
<proteinExistence type="predicted"/>
<dbReference type="EMBL" id="BAABJP010000062">
    <property type="protein sequence ID" value="GAA5174628.1"/>
    <property type="molecule type" value="Genomic_DNA"/>
</dbReference>
<dbReference type="Gene3D" id="3.50.30.10">
    <property type="entry name" value="Phosphohistidine domain"/>
    <property type="match status" value="1"/>
</dbReference>
<gene>
    <name evidence="2" type="ORF">GCM10023321_78870</name>
</gene>
<dbReference type="SUPFAM" id="SSF52009">
    <property type="entry name" value="Phosphohistidine domain"/>
    <property type="match status" value="1"/>
</dbReference>
<dbReference type="Pfam" id="PF00391">
    <property type="entry name" value="PEP-utilizers"/>
    <property type="match status" value="1"/>
</dbReference>
<evidence type="ECO:0000313" key="2">
    <source>
        <dbReference type="EMBL" id="GAA5174628.1"/>
    </source>
</evidence>
<reference evidence="3" key="1">
    <citation type="journal article" date="2019" name="Int. J. Syst. Evol. Microbiol.">
        <title>The Global Catalogue of Microorganisms (GCM) 10K type strain sequencing project: providing services to taxonomists for standard genome sequencing and annotation.</title>
        <authorList>
            <consortium name="The Broad Institute Genomics Platform"/>
            <consortium name="The Broad Institute Genome Sequencing Center for Infectious Disease"/>
            <person name="Wu L."/>
            <person name="Ma J."/>
        </authorList>
    </citation>
    <scope>NUCLEOTIDE SEQUENCE [LARGE SCALE GENOMIC DNA]</scope>
    <source>
        <strain evidence="3">JCM 18303</strain>
    </source>
</reference>
<dbReference type="InterPro" id="IPR051549">
    <property type="entry name" value="PEP_Utilizing_Enz"/>
</dbReference>
<keyword evidence="3" id="KW-1185">Reference proteome</keyword>
<organism evidence="2 3">
    <name type="scientific">Pseudonocardia eucalypti</name>
    <dbReference type="NCBI Taxonomy" id="648755"/>
    <lineage>
        <taxon>Bacteria</taxon>
        <taxon>Bacillati</taxon>
        <taxon>Actinomycetota</taxon>
        <taxon>Actinomycetes</taxon>
        <taxon>Pseudonocardiales</taxon>
        <taxon>Pseudonocardiaceae</taxon>
        <taxon>Pseudonocardia</taxon>
    </lineage>
</organism>
<dbReference type="PANTHER" id="PTHR43615">
    <property type="entry name" value="PHOSPHOENOLPYRUVATE SYNTHASE-RELATED"/>
    <property type="match status" value="1"/>
</dbReference>
<feature type="domain" description="PEP-utilising enzyme mobile" evidence="1">
    <location>
        <begin position="441"/>
        <end position="511"/>
    </location>
</feature>
<dbReference type="Proteomes" id="UP001428817">
    <property type="component" value="Unassembled WGS sequence"/>
</dbReference>
<evidence type="ECO:0000313" key="3">
    <source>
        <dbReference type="Proteomes" id="UP001428817"/>
    </source>
</evidence>